<accession>A0ABW0MVZ6</accession>
<feature type="transmembrane region" description="Helical" evidence="1">
    <location>
        <begin position="7"/>
        <end position="29"/>
    </location>
</feature>
<evidence type="ECO:0000256" key="1">
    <source>
        <dbReference type="SAM" id="Phobius"/>
    </source>
</evidence>
<feature type="transmembrane region" description="Helical" evidence="1">
    <location>
        <begin position="70"/>
        <end position="94"/>
    </location>
</feature>
<dbReference type="Pfam" id="PF04020">
    <property type="entry name" value="Phage_holin_4_2"/>
    <property type="match status" value="1"/>
</dbReference>
<reference evidence="3" key="1">
    <citation type="journal article" date="2019" name="Int. J. Syst. Evol. Microbiol.">
        <title>The Global Catalogue of Microorganisms (GCM) 10K type strain sequencing project: providing services to taxonomists for standard genome sequencing and annotation.</title>
        <authorList>
            <consortium name="The Broad Institute Genomics Platform"/>
            <consortium name="The Broad Institute Genome Sequencing Center for Infectious Disease"/>
            <person name="Wu L."/>
            <person name="Ma J."/>
        </authorList>
    </citation>
    <scope>NUCLEOTIDE SEQUENCE [LARGE SCALE GENOMIC DNA]</scope>
    <source>
        <strain evidence="3">KACC 13778</strain>
    </source>
</reference>
<dbReference type="RefSeq" id="WP_345177314.1">
    <property type="nucleotide sequence ID" value="NZ_BAABFQ010000006.1"/>
</dbReference>
<proteinExistence type="predicted"/>
<keyword evidence="3" id="KW-1185">Reference proteome</keyword>
<keyword evidence="1" id="KW-0812">Transmembrane</keyword>
<keyword evidence="1" id="KW-1133">Transmembrane helix</keyword>
<comment type="caution">
    <text evidence="2">The sequence shown here is derived from an EMBL/GenBank/DDBJ whole genome shotgun (WGS) entry which is preliminary data.</text>
</comment>
<feature type="transmembrane region" description="Helical" evidence="1">
    <location>
        <begin position="106"/>
        <end position="127"/>
    </location>
</feature>
<evidence type="ECO:0000313" key="2">
    <source>
        <dbReference type="EMBL" id="MFC5492109.1"/>
    </source>
</evidence>
<dbReference type="PANTHER" id="PTHR37309:SF1">
    <property type="entry name" value="SLR0284 PROTEIN"/>
    <property type="match status" value="1"/>
</dbReference>
<dbReference type="Proteomes" id="UP001595956">
    <property type="component" value="Unassembled WGS sequence"/>
</dbReference>
<organism evidence="2 3">
    <name type="scientific">Nocardioides caricicola</name>
    <dbReference type="NCBI Taxonomy" id="634770"/>
    <lineage>
        <taxon>Bacteria</taxon>
        <taxon>Bacillati</taxon>
        <taxon>Actinomycetota</taxon>
        <taxon>Actinomycetes</taxon>
        <taxon>Propionibacteriales</taxon>
        <taxon>Nocardioidaceae</taxon>
        <taxon>Nocardioides</taxon>
    </lineage>
</organism>
<evidence type="ECO:0000313" key="3">
    <source>
        <dbReference type="Proteomes" id="UP001595956"/>
    </source>
</evidence>
<keyword evidence="1" id="KW-0472">Membrane</keyword>
<gene>
    <name evidence="2" type="ORF">ACFPKY_03310</name>
</gene>
<feature type="transmembrane region" description="Helical" evidence="1">
    <location>
        <begin position="41"/>
        <end position="63"/>
    </location>
</feature>
<protein>
    <submittedName>
        <fullName evidence="2">Phage holin family protein</fullName>
    </submittedName>
</protein>
<dbReference type="PROSITE" id="PS51257">
    <property type="entry name" value="PROKAR_LIPOPROTEIN"/>
    <property type="match status" value="1"/>
</dbReference>
<sequence length="133" mass="14489">MGLLKFIAWLATNVVALGAACVIFDGIGFEGSSGWDEVADNFWSLLFVALIMGIVNSFVAPIIKLLSLPFIIVTLGLFLLLINALMLFFTEWLVGLFDIDFYVDGFWNAVGGAIVITVVTWIVGFFIGDTEDA</sequence>
<dbReference type="InterPro" id="IPR007165">
    <property type="entry name" value="Phage_holin_4_2"/>
</dbReference>
<dbReference type="PANTHER" id="PTHR37309">
    <property type="entry name" value="SLR0284 PROTEIN"/>
    <property type="match status" value="1"/>
</dbReference>
<name>A0ABW0MVZ6_9ACTN</name>
<dbReference type="EMBL" id="JBHSMD010000001">
    <property type="protein sequence ID" value="MFC5492109.1"/>
    <property type="molecule type" value="Genomic_DNA"/>
</dbReference>